<keyword evidence="4" id="KW-0807">Transducer</keyword>
<feature type="domain" description="HAMP" evidence="8">
    <location>
        <begin position="314"/>
        <end position="367"/>
    </location>
</feature>
<gene>
    <name evidence="9" type="ORF">BG454_07185</name>
</gene>
<keyword evidence="10" id="KW-1185">Reference proteome</keyword>
<dbReference type="Gene3D" id="6.10.340.10">
    <property type="match status" value="1"/>
</dbReference>
<feature type="coiled-coil region" evidence="5">
    <location>
        <begin position="667"/>
        <end position="694"/>
    </location>
</feature>
<evidence type="ECO:0000256" key="6">
    <source>
        <dbReference type="SAM" id="Phobius"/>
    </source>
</evidence>
<evidence type="ECO:0000313" key="9">
    <source>
        <dbReference type="EMBL" id="ATX65633.1"/>
    </source>
</evidence>
<dbReference type="KEGG" id="rbg:BG454_07185"/>
<keyword evidence="6" id="KW-1133">Transmembrane helix</keyword>
<dbReference type="SMART" id="SM00283">
    <property type="entry name" value="MA"/>
    <property type="match status" value="1"/>
</dbReference>
<evidence type="ECO:0000313" key="10">
    <source>
        <dbReference type="Proteomes" id="UP000228948"/>
    </source>
</evidence>
<comment type="similarity">
    <text evidence="3">Belongs to the methyl-accepting chemotaxis (MCP) protein family.</text>
</comment>
<keyword evidence="5" id="KW-0175">Coiled coil</keyword>
<evidence type="ECO:0000256" key="5">
    <source>
        <dbReference type="SAM" id="Coils"/>
    </source>
</evidence>
<evidence type="ECO:0000256" key="2">
    <source>
        <dbReference type="ARBA" id="ARBA00022500"/>
    </source>
</evidence>
<dbReference type="PROSITE" id="PS50885">
    <property type="entry name" value="HAMP"/>
    <property type="match status" value="2"/>
</dbReference>
<dbReference type="CDD" id="cd11386">
    <property type="entry name" value="MCP_signal"/>
    <property type="match status" value="1"/>
</dbReference>
<dbReference type="SUPFAM" id="SSF58104">
    <property type="entry name" value="Methyl-accepting chemotaxis protein (MCP) signaling domain"/>
    <property type="match status" value="1"/>
</dbReference>
<dbReference type="PANTHER" id="PTHR43531">
    <property type="entry name" value="PROTEIN ICFG"/>
    <property type="match status" value="1"/>
</dbReference>
<comment type="subcellular location">
    <subcellularLocation>
        <location evidence="1">Membrane</location>
    </subcellularLocation>
</comment>
<dbReference type="GO" id="GO:0007165">
    <property type="term" value="P:signal transduction"/>
    <property type="evidence" value="ECO:0007669"/>
    <property type="project" value="UniProtKB-KW"/>
</dbReference>
<dbReference type="Proteomes" id="UP000228948">
    <property type="component" value="Chromosome"/>
</dbReference>
<dbReference type="RefSeq" id="WP_071480191.1">
    <property type="nucleotide sequence ID" value="NZ_CP024899.1"/>
</dbReference>
<sequence length="739" mass="78964">MNMLNNIKFGTQIAIGFAIVVFLFAALAVFSWNRLNYMESLFQEFGDAAQISVNSSDLAAAIGQAGMSIERFIDRHEGATGEKIVDAMQDVLERARTLEDAGIVASRRMVALKIRHLEETEAFIPLFDRRIELMQEVERTGIEGRRAIGRLNESLGARGESELAYLALQASESFLITRARIDRFFTSGNAEEFRSARAPYDTTTSLLSQIAATRLTGDERSLLASAQRGTAEFWTNAAEGEGVVAASAAALATVVATTEDVNRVMADIRIETLAARQAQSEHIQDTTQSVINSILSGVVLASLIAAAMGTFLSIILSRRLTATVNQTRRLAEGDLDVVITGDVGTGDLAQVSRALSVFKENALQKIEEEARAKQAQAEAAAIRETQVKTQARVVRDISEGLNKLAQGDVAHTIDSPADDPFPQEYDALREAFNSVTSTMSSTLSRVSDVAVNVRSGSEEITAAAQDLSARAETQAATLEQSAAALNQLTESVRLTASRARNAQEVSEENRMIAKSGADVVRDAVGAMKKIEKSSEQISRIIGVIDDIAFQTNLLALNAGVEAARAGDAGRGFAVVASEVRGLAQRASDSAREIKALISESTMQVETGSALVDKTGQSLEEILRKAIEVSEQVSAIAGAAAEQSTGLGEINSGVGQLDQVTQQNAAVAEETNAAANSLQRQAENLQRELEGFRLAPASRSQLQVVRSEVARDSKPAAAFKQATHKAASAQQAVGGEFVDF</sequence>
<dbReference type="Pfam" id="PF00015">
    <property type="entry name" value="MCPsignal"/>
    <property type="match status" value="1"/>
</dbReference>
<organism evidence="9 10">
    <name type="scientific">Roseinatronobacter bogoriensis subsp. barguzinensis</name>
    <dbReference type="NCBI Taxonomy" id="441209"/>
    <lineage>
        <taxon>Bacteria</taxon>
        <taxon>Pseudomonadati</taxon>
        <taxon>Pseudomonadota</taxon>
        <taxon>Alphaproteobacteria</taxon>
        <taxon>Rhodobacterales</taxon>
        <taxon>Paracoccaceae</taxon>
        <taxon>Roseinatronobacter</taxon>
    </lineage>
</organism>
<feature type="domain" description="Methyl-accepting transducer" evidence="7">
    <location>
        <begin position="449"/>
        <end position="678"/>
    </location>
</feature>
<dbReference type="InterPro" id="IPR004089">
    <property type="entry name" value="MCPsignal_dom"/>
</dbReference>
<dbReference type="SMART" id="SM00304">
    <property type="entry name" value="HAMP"/>
    <property type="match status" value="2"/>
</dbReference>
<keyword evidence="6" id="KW-0472">Membrane</keyword>
<evidence type="ECO:0000256" key="1">
    <source>
        <dbReference type="ARBA" id="ARBA00004370"/>
    </source>
</evidence>
<reference evidence="9 10" key="1">
    <citation type="submission" date="2017-11" db="EMBL/GenBank/DDBJ databases">
        <title>Revised Sequence and Annotation of the Rhodobaca barguzinensis strain alga05 Genome.</title>
        <authorList>
            <person name="Kopejtka K."/>
            <person name="Tomasch J.M."/>
            <person name="Bunk B."/>
            <person name="Koblizek M."/>
        </authorList>
    </citation>
    <scope>NUCLEOTIDE SEQUENCE [LARGE SCALE GENOMIC DNA]</scope>
    <source>
        <strain evidence="10">alga05</strain>
    </source>
</reference>
<keyword evidence="6" id="KW-0812">Transmembrane</keyword>
<dbReference type="InterPro" id="IPR003660">
    <property type="entry name" value="HAMP_dom"/>
</dbReference>
<proteinExistence type="inferred from homology"/>
<evidence type="ECO:0000256" key="3">
    <source>
        <dbReference type="ARBA" id="ARBA00029447"/>
    </source>
</evidence>
<evidence type="ECO:0000259" key="7">
    <source>
        <dbReference type="PROSITE" id="PS50111"/>
    </source>
</evidence>
<dbReference type="PANTHER" id="PTHR43531:SF11">
    <property type="entry name" value="METHYL-ACCEPTING CHEMOTAXIS PROTEIN 3"/>
    <property type="match status" value="1"/>
</dbReference>
<dbReference type="STRING" id="441209.GCA_001870665_01215"/>
<feature type="transmembrane region" description="Helical" evidence="6">
    <location>
        <begin position="294"/>
        <end position="316"/>
    </location>
</feature>
<dbReference type="EMBL" id="CP024899">
    <property type="protein sequence ID" value="ATX65633.1"/>
    <property type="molecule type" value="Genomic_DNA"/>
</dbReference>
<evidence type="ECO:0000259" key="8">
    <source>
        <dbReference type="PROSITE" id="PS50885"/>
    </source>
</evidence>
<dbReference type="GO" id="GO:0004888">
    <property type="term" value="F:transmembrane signaling receptor activity"/>
    <property type="evidence" value="ECO:0007669"/>
    <property type="project" value="TreeGrafter"/>
</dbReference>
<dbReference type="InterPro" id="IPR051310">
    <property type="entry name" value="MCP_chemotaxis"/>
</dbReference>
<dbReference type="GO" id="GO:0005886">
    <property type="term" value="C:plasma membrane"/>
    <property type="evidence" value="ECO:0007669"/>
    <property type="project" value="TreeGrafter"/>
</dbReference>
<dbReference type="FunFam" id="1.10.287.950:FF:000001">
    <property type="entry name" value="Methyl-accepting chemotaxis sensory transducer"/>
    <property type="match status" value="1"/>
</dbReference>
<evidence type="ECO:0000256" key="4">
    <source>
        <dbReference type="PROSITE-ProRule" id="PRU00284"/>
    </source>
</evidence>
<accession>A0A2K8KCI4</accession>
<dbReference type="Pfam" id="PF00672">
    <property type="entry name" value="HAMP"/>
    <property type="match status" value="1"/>
</dbReference>
<dbReference type="Gene3D" id="1.10.287.950">
    <property type="entry name" value="Methyl-accepting chemotaxis protein"/>
    <property type="match status" value="1"/>
</dbReference>
<feature type="domain" description="HAMP" evidence="8">
    <location>
        <begin position="388"/>
        <end position="444"/>
    </location>
</feature>
<dbReference type="GO" id="GO:0006935">
    <property type="term" value="P:chemotaxis"/>
    <property type="evidence" value="ECO:0007669"/>
    <property type="project" value="UniProtKB-KW"/>
</dbReference>
<keyword evidence="2" id="KW-0145">Chemotaxis</keyword>
<dbReference type="PROSITE" id="PS50111">
    <property type="entry name" value="CHEMOTAXIS_TRANSDUC_2"/>
    <property type="match status" value="1"/>
</dbReference>
<name>A0A2K8KCI4_9RHOB</name>
<protein>
    <recommendedName>
        <fullName evidence="11">Methyl-accepting chemotaxis protein</fullName>
    </recommendedName>
</protein>
<feature type="transmembrane region" description="Helical" evidence="6">
    <location>
        <begin position="12"/>
        <end position="32"/>
    </location>
</feature>
<evidence type="ECO:0008006" key="11">
    <source>
        <dbReference type="Google" id="ProtNLM"/>
    </source>
</evidence>
<dbReference type="AlphaFoldDB" id="A0A2K8KCI4"/>